<reference evidence="1 2" key="1">
    <citation type="submission" date="2018-01" db="EMBL/GenBank/DDBJ databases">
        <title>Complete genome sequence of Salinigranum rubrum GX10T, an extremely halophilic archaeon isolated from a marine solar saltern.</title>
        <authorList>
            <person name="Han S."/>
        </authorList>
    </citation>
    <scope>NUCLEOTIDE SEQUENCE [LARGE SCALE GENOMIC DNA]</scope>
    <source>
        <strain evidence="1 2">GX10</strain>
    </source>
</reference>
<accession>A0A2I8VFU8</accession>
<organism evidence="1 2">
    <name type="scientific">Salinigranum rubrum</name>
    <dbReference type="NCBI Taxonomy" id="755307"/>
    <lineage>
        <taxon>Archaea</taxon>
        <taxon>Methanobacteriati</taxon>
        <taxon>Methanobacteriota</taxon>
        <taxon>Stenosarchaea group</taxon>
        <taxon>Halobacteria</taxon>
        <taxon>Halobacteriales</taxon>
        <taxon>Haloferacaceae</taxon>
        <taxon>Salinigranum</taxon>
    </lineage>
</organism>
<evidence type="ECO:0000313" key="1">
    <source>
        <dbReference type="EMBL" id="AUV80808.1"/>
    </source>
</evidence>
<proteinExistence type="predicted"/>
<gene>
    <name evidence="1" type="ORF">C2R22_03330</name>
</gene>
<dbReference type="EMBL" id="CP026309">
    <property type="protein sequence ID" value="AUV80808.1"/>
    <property type="molecule type" value="Genomic_DNA"/>
</dbReference>
<dbReference type="AlphaFoldDB" id="A0A2I8VFU8"/>
<dbReference type="KEGG" id="srub:C2R22_03330"/>
<name>A0A2I8VFU8_9EURY</name>
<sequence length="353" mass="38127">MEFTAETLDVVEGDVESVTEHLYRNGFTDGLPVVPPTPERVERMLDGSHRTPDEALGVIPPRYGEATVETVAINAVMAGCKPSYMPVVETAVEALTEEPFNLYGVNATTHPVAPLLVVNGPVVDELHLNYGYNVFGQGWRANATIGRAIRLLLVNAGGGTPGEMDRATHGHPGKYSFCIAENERNSPWEPLHVRRGFDAEESAVTVMGVEAPHEINDHVHGDAAGILGVAADVFATVGNNNTHHSKGEIALVLGPEHAATVAEDGWTVEDVQWYLYDQARNAVDDLHAAGIYDNYTLHRRFHLERDGDARIPLVERPEDVVVLVAGGAGKHSMALHSFGETRSVTKAVEGAVE</sequence>
<protein>
    <recommendedName>
        <fullName evidence="3">Thioredoxin</fullName>
    </recommendedName>
</protein>
<evidence type="ECO:0008006" key="3">
    <source>
        <dbReference type="Google" id="ProtNLM"/>
    </source>
</evidence>
<evidence type="ECO:0000313" key="2">
    <source>
        <dbReference type="Proteomes" id="UP000236584"/>
    </source>
</evidence>
<dbReference type="Proteomes" id="UP000236584">
    <property type="component" value="Chromosome"/>
</dbReference>
<keyword evidence="2" id="KW-1185">Reference proteome</keyword>